<feature type="domain" description="AMP-dependent synthetase/ligase" evidence="3">
    <location>
        <begin position="10"/>
        <end position="367"/>
    </location>
</feature>
<accession>A0ABT3H5B9</accession>
<protein>
    <submittedName>
        <fullName evidence="5">AMP-binding protein</fullName>
    </submittedName>
</protein>
<dbReference type="Pfam" id="PF00501">
    <property type="entry name" value="AMP-binding"/>
    <property type="match status" value="1"/>
</dbReference>
<dbReference type="PROSITE" id="PS00455">
    <property type="entry name" value="AMP_BINDING"/>
    <property type="match status" value="1"/>
</dbReference>
<evidence type="ECO:0000256" key="1">
    <source>
        <dbReference type="ARBA" id="ARBA00006432"/>
    </source>
</evidence>
<dbReference type="EMBL" id="JAPDFL010000002">
    <property type="protein sequence ID" value="MCW1934996.1"/>
    <property type="molecule type" value="Genomic_DNA"/>
</dbReference>
<dbReference type="Gene3D" id="3.40.50.12780">
    <property type="entry name" value="N-terminal domain of ligase-like"/>
    <property type="match status" value="1"/>
</dbReference>
<evidence type="ECO:0000313" key="5">
    <source>
        <dbReference type="EMBL" id="MCW1934996.1"/>
    </source>
</evidence>
<dbReference type="RefSeq" id="WP_264507881.1">
    <property type="nucleotide sequence ID" value="NZ_JAPDFL010000002.1"/>
</dbReference>
<dbReference type="InterPro" id="IPR042099">
    <property type="entry name" value="ANL_N_sf"/>
</dbReference>
<dbReference type="Pfam" id="PF13193">
    <property type="entry name" value="AMP-binding_C"/>
    <property type="match status" value="1"/>
</dbReference>
<name>A0ABT3H5B9_9RHOB</name>
<dbReference type="PANTHER" id="PTHR43201">
    <property type="entry name" value="ACYL-COA SYNTHETASE"/>
    <property type="match status" value="1"/>
</dbReference>
<keyword evidence="6" id="KW-1185">Reference proteome</keyword>
<dbReference type="PANTHER" id="PTHR43201:SF5">
    <property type="entry name" value="MEDIUM-CHAIN ACYL-COA LIGASE ACSF2, MITOCHONDRIAL"/>
    <property type="match status" value="1"/>
</dbReference>
<organism evidence="5 6">
    <name type="scientific">Pararhodobacter zhoushanensis</name>
    <dbReference type="NCBI Taxonomy" id="2479545"/>
    <lineage>
        <taxon>Bacteria</taxon>
        <taxon>Pseudomonadati</taxon>
        <taxon>Pseudomonadota</taxon>
        <taxon>Alphaproteobacteria</taxon>
        <taxon>Rhodobacterales</taxon>
        <taxon>Paracoccaceae</taxon>
        <taxon>Pararhodobacter</taxon>
    </lineage>
</organism>
<evidence type="ECO:0000256" key="2">
    <source>
        <dbReference type="ARBA" id="ARBA00022598"/>
    </source>
</evidence>
<keyword evidence="2" id="KW-0436">Ligase</keyword>
<proteinExistence type="inferred from homology"/>
<sequence>MSAQPAERLAAIITPDTTLDQAELQRRASSAATGFGAMGLAEGATVAILMRNDTPFIEASIAAQKIGAFSVPINWHSTAPEILYVLEDCKPDLLVAQADLLRTPGLVLPKGLRVVVSATPNATAAAFRLPPEACAVPAGVLDWEALIAAHPPRSAPDAATRGAIIYTSGTTGRPKGVKRVPMDAALLARNIRCFVDTYGLAPDVRTLMVTPLYHASPGGFARYAATKGELLVLAPRFDPEEFLALIEKHRINTITAVPTMFIKLLKLPPEVRARYDLSSLRWVSHTASACPVDVKKAMIDWWGPILHEVYGGTEVGIAMHCSSEEWLAHPGTVGRIVDGAEVRILGEDDTILPEGETGEIYVRNPNYADFTYINHPDARDESEKDGFISLGDVGWLDADGFLYLGDRKRDMIIYGGSNIYPAEIESILVQHPGVADCAIVGLPDPEFGEIVAAWVQAAEGAHPSEADLTAFMAASLARYKLPRRFTFVDTLPREESGKLMKRKLREAVVPG</sequence>
<dbReference type="InterPro" id="IPR025110">
    <property type="entry name" value="AMP-bd_C"/>
</dbReference>
<gene>
    <name evidence="5" type="ORF">OKW52_22755</name>
</gene>
<feature type="domain" description="AMP-binding enzyme C-terminal" evidence="4">
    <location>
        <begin position="423"/>
        <end position="498"/>
    </location>
</feature>
<dbReference type="SUPFAM" id="SSF56801">
    <property type="entry name" value="Acetyl-CoA synthetase-like"/>
    <property type="match status" value="1"/>
</dbReference>
<evidence type="ECO:0000313" key="6">
    <source>
        <dbReference type="Proteomes" id="UP001208938"/>
    </source>
</evidence>
<dbReference type="InterPro" id="IPR020845">
    <property type="entry name" value="AMP-binding_CS"/>
</dbReference>
<dbReference type="Proteomes" id="UP001208938">
    <property type="component" value="Unassembled WGS sequence"/>
</dbReference>
<comment type="similarity">
    <text evidence="1">Belongs to the ATP-dependent AMP-binding enzyme family.</text>
</comment>
<dbReference type="InterPro" id="IPR000873">
    <property type="entry name" value="AMP-dep_synth/lig_dom"/>
</dbReference>
<evidence type="ECO:0000259" key="3">
    <source>
        <dbReference type="Pfam" id="PF00501"/>
    </source>
</evidence>
<evidence type="ECO:0000259" key="4">
    <source>
        <dbReference type="Pfam" id="PF13193"/>
    </source>
</evidence>
<comment type="caution">
    <text evidence="5">The sequence shown here is derived from an EMBL/GenBank/DDBJ whole genome shotgun (WGS) entry which is preliminary data.</text>
</comment>
<reference evidence="5 6" key="1">
    <citation type="submission" date="2022-10" db="EMBL/GenBank/DDBJ databases">
        <title>Pararhodobacter sp. nov., isolated from marine algae.</title>
        <authorList>
            <person name="Choi B.J."/>
            <person name="Kim J.M."/>
            <person name="Lee J.K."/>
            <person name="Choi D.G."/>
            <person name="Jeon C.O."/>
        </authorList>
    </citation>
    <scope>NUCLEOTIDE SEQUENCE [LARGE SCALE GENOMIC DNA]</scope>
    <source>
        <strain evidence="5 6">ZQ420</strain>
    </source>
</reference>
<dbReference type="Gene3D" id="3.30.300.30">
    <property type="match status" value="1"/>
</dbReference>
<dbReference type="InterPro" id="IPR045851">
    <property type="entry name" value="AMP-bd_C_sf"/>
</dbReference>